<dbReference type="SUPFAM" id="SSF56524">
    <property type="entry name" value="Oxidoreductase molybdopterin-binding domain"/>
    <property type="match status" value="1"/>
</dbReference>
<dbReference type="PANTHER" id="PTHR43032:SF4">
    <property type="entry name" value="OXIDOREDUCTASE MOLYBDOPTERIN-BINDING DOMAIN-CONTAINING PROTEIN"/>
    <property type="match status" value="1"/>
</dbReference>
<gene>
    <name evidence="2" type="ORF">PJ311_17955</name>
</gene>
<dbReference type="PANTHER" id="PTHR43032">
    <property type="entry name" value="PROTEIN-METHIONINE-SULFOXIDE REDUCTASE"/>
    <property type="match status" value="1"/>
</dbReference>
<feature type="domain" description="Oxidoreductase molybdopterin-binding" evidence="1">
    <location>
        <begin position="26"/>
        <end position="174"/>
    </location>
</feature>
<dbReference type="Gene3D" id="3.90.420.10">
    <property type="entry name" value="Oxidoreductase, molybdopterin-binding domain"/>
    <property type="match status" value="1"/>
</dbReference>
<dbReference type="Pfam" id="PF00174">
    <property type="entry name" value="Oxidored_molyb"/>
    <property type="match status" value="1"/>
</dbReference>
<dbReference type="EMBL" id="JAQKAB010000017">
    <property type="protein sequence ID" value="MDA7028426.1"/>
    <property type="molecule type" value="Genomic_DNA"/>
</dbReference>
<accession>A0ABT4X832</accession>
<evidence type="ECO:0000259" key="1">
    <source>
        <dbReference type="Pfam" id="PF00174"/>
    </source>
</evidence>
<dbReference type="CDD" id="cd00321">
    <property type="entry name" value="SO_family_Moco"/>
    <property type="match status" value="1"/>
</dbReference>
<dbReference type="Proteomes" id="UP001211894">
    <property type="component" value="Unassembled WGS sequence"/>
</dbReference>
<keyword evidence="3" id="KW-1185">Reference proteome</keyword>
<proteinExistence type="predicted"/>
<protein>
    <submittedName>
        <fullName evidence="2">Molybdopterin-dependent oxidoreductase</fullName>
    </submittedName>
</protein>
<evidence type="ECO:0000313" key="3">
    <source>
        <dbReference type="Proteomes" id="UP001211894"/>
    </source>
</evidence>
<organism evidence="2 3">
    <name type="scientific">Bacillus changyiensis</name>
    <dbReference type="NCBI Taxonomy" id="3004103"/>
    <lineage>
        <taxon>Bacteria</taxon>
        <taxon>Bacillati</taxon>
        <taxon>Bacillota</taxon>
        <taxon>Bacilli</taxon>
        <taxon>Bacillales</taxon>
        <taxon>Bacillaceae</taxon>
        <taxon>Bacillus</taxon>
    </lineage>
</organism>
<dbReference type="InterPro" id="IPR000572">
    <property type="entry name" value="OxRdtase_Mopterin-bd_dom"/>
</dbReference>
<name>A0ABT4X832_9BACI</name>
<evidence type="ECO:0000313" key="2">
    <source>
        <dbReference type="EMBL" id="MDA7028426.1"/>
    </source>
</evidence>
<comment type="caution">
    <text evidence="2">The sequence shown here is derived from an EMBL/GenBank/DDBJ whole genome shotgun (WGS) entry which is preliminary data.</text>
</comment>
<dbReference type="RefSeq" id="WP_271342246.1">
    <property type="nucleotide sequence ID" value="NZ_JAQKAB010000017.1"/>
</dbReference>
<reference evidence="2 3" key="1">
    <citation type="submission" date="2023-01" db="EMBL/GenBank/DDBJ databases">
        <title>Bacillus changyiensis sp. nov., isolated from a coastal deposit.</title>
        <authorList>
            <person name="Xiao G."/>
            <person name="Lai Q."/>
            <person name="Hu Z."/>
            <person name="Shao Z."/>
        </authorList>
    </citation>
    <scope>NUCLEOTIDE SEQUENCE [LARGE SCALE GENOMIC DNA]</scope>
    <source>
        <strain evidence="2 3">CLL-7-23</strain>
    </source>
</reference>
<sequence>MNQVIKTPNLDRKPSSLRYYQEGPPTSVDLKTWRLTIIGLVENELHFSYEDLLQLPQIEESRRMVCVCNWSIRRFWKGVLLSTVIEMGGVTQPEKLYLKQTSIGTNEKGVYESTIPLGDALSRRAVLVHAVDGEPLPMEQGYPLRLYDFGLYGYKNVKGLSTIKITDQYEYGEWEQRAGYDKNGIVRPKKYFIVDLKKWRFVEKEGEVTEF</sequence>
<dbReference type="InterPro" id="IPR036374">
    <property type="entry name" value="OxRdtase_Mopterin-bd_sf"/>
</dbReference>